<accession>L9ZBC3</accession>
<dbReference type="Proteomes" id="UP000011511">
    <property type="component" value="Unassembled WGS sequence"/>
</dbReference>
<proteinExistence type="predicted"/>
<evidence type="ECO:0000313" key="1">
    <source>
        <dbReference type="EMBL" id="ELY83689.1"/>
    </source>
</evidence>
<dbReference type="AlphaFoldDB" id="L9ZBC3"/>
<organism evidence="1 2">
    <name type="scientific">Natrinema altunense (strain JCM 12890 / CGMCC 1.3731 / AJ2)</name>
    <dbReference type="NCBI Taxonomy" id="1227494"/>
    <lineage>
        <taxon>Archaea</taxon>
        <taxon>Methanobacteriati</taxon>
        <taxon>Methanobacteriota</taxon>
        <taxon>Stenosarchaea group</taxon>
        <taxon>Halobacteria</taxon>
        <taxon>Halobacteriales</taxon>
        <taxon>Natrialbaceae</taxon>
        <taxon>Natrinema</taxon>
    </lineage>
</organism>
<protein>
    <submittedName>
        <fullName evidence="1">Uncharacterized protein</fullName>
    </submittedName>
</protein>
<name>L9ZBC3_NATA2</name>
<keyword evidence="2" id="KW-1185">Reference proteome</keyword>
<evidence type="ECO:0000313" key="2">
    <source>
        <dbReference type="Proteomes" id="UP000011511"/>
    </source>
</evidence>
<reference evidence="1 2" key="1">
    <citation type="journal article" date="2014" name="PLoS Genet.">
        <title>Phylogenetically driven sequencing of extremely halophilic archaea reveals strategies for static and dynamic osmo-response.</title>
        <authorList>
            <person name="Becker E.A."/>
            <person name="Seitzer P.M."/>
            <person name="Tritt A."/>
            <person name="Larsen D."/>
            <person name="Krusor M."/>
            <person name="Yao A.I."/>
            <person name="Wu D."/>
            <person name="Madern D."/>
            <person name="Eisen J.A."/>
            <person name="Darling A.E."/>
            <person name="Facciotti M.T."/>
        </authorList>
    </citation>
    <scope>NUCLEOTIDE SEQUENCE [LARGE SCALE GENOMIC DNA]</scope>
    <source>
        <strain evidence="1 2">JCM 12890</strain>
    </source>
</reference>
<gene>
    <name evidence="1" type="ORF">C485_18092</name>
</gene>
<dbReference type="EMBL" id="AOIK01000043">
    <property type="protein sequence ID" value="ELY83689.1"/>
    <property type="molecule type" value="Genomic_DNA"/>
</dbReference>
<sequence>MVELDPKSKTFAIPATLLAVVVLVAAAFTFTQSTFVESSKQEEITFYHVTDGAYSYDDLQDTFDQSYAGVHGDTARIGDYRFVLDPQESNAAYGKYDADSCFAVPRVERNGQVVDDYSLNGNPIVDYSSWVDKEGSENNEADYGDLTAVFAQPLYRETAVHWGTYYGVDTCYGPLNRYSIQVPFEQLSMTAEAPENVTEGELVVVDVRFENGWKPLEADLTGEACISGYCSEFSRSNVSVPVGGRTVSVEAAEPVANFTGEVSVDVGGQLGLDMQEFETENVVTDCDSDGENEDASRCSTVQIAELDGGQVVNVVPAPEEPPSDSGFLDGFLQMLQPVIWFLTAG</sequence>
<comment type="caution">
    <text evidence="1">The sequence shown here is derived from an EMBL/GenBank/DDBJ whole genome shotgun (WGS) entry which is preliminary data.</text>
</comment>
<dbReference type="RefSeq" id="WP_007110833.1">
    <property type="nucleotide sequence ID" value="NZ_AOIK01000043.1"/>
</dbReference>